<dbReference type="Proteomes" id="UP000030643">
    <property type="component" value="Unassembled WGS sequence"/>
</dbReference>
<dbReference type="RefSeq" id="WP_027699853.1">
    <property type="nucleotide sequence ID" value="NZ_DF820504.1"/>
</dbReference>
<gene>
    <name evidence="2" type="ORF">WOSG25_210070</name>
</gene>
<dbReference type="AlphaFoldDB" id="A0A069CVX6"/>
<evidence type="ECO:0000313" key="3">
    <source>
        <dbReference type="Proteomes" id="UP000030643"/>
    </source>
</evidence>
<sequence length="75" mass="8636">MKIKNDDWVNKYDPTAGGLLHYSFQKSDPNVYDEFGSVIKVDSKPKLSTEQIRELKSSKQGRLNSIESRNKAKEF</sequence>
<name>A0A069CVX6_WEIOS</name>
<feature type="region of interest" description="Disordered" evidence="1">
    <location>
        <begin position="49"/>
        <end position="75"/>
    </location>
</feature>
<keyword evidence="3" id="KW-1185">Reference proteome</keyword>
<organism evidence="2 3">
    <name type="scientific">Weissella oryzae (strain DSM 25784 / JCM 18191 / LMG 30913 / SG25)</name>
    <dbReference type="NCBI Taxonomy" id="1329250"/>
    <lineage>
        <taxon>Bacteria</taxon>
        <taxon>Bacillati</taxon>
        <taxon>Bacillota</taxon>
        <taxon>Bacilli</taxon>
        <taxon>Lactobacillales</taxon>
        <taxon>Lactobacillaceae</taxon>
        <taxon>Weissella</taxon>
    </lineage>
</organism>
<proteinExistence type="predicted"/>
<evidence type="ECO:0000256" key="1">
    <source>
        <dbReference type="SAM" id="MobiDB-lite"/>
    </source>
</evidence>
<reference evidence="3" key="1">
    <citation type="journal article" date="2014" name="Genome Announc.">
        <title>Draft genome sequence of Weissella oryzae SG25T, isolated from fermented rice grains.</title>
        <authorList>
            <person name="Tanizawa Y."/>
            <person name="Fujisawa T."/>
            <person name="Mochizuki T."/>
            <person name="Kaminuma E."/>
            <person name="Suzuki Y."/>
            <person name="Nakamura Y."/>
            <person name="Tohno M."/>
        </authorList>
    </citation>
    <scope>NUCLEOTIDE SEQUENCE [LARGE SCALE GENOMIC DNA]</scope>
    <source>
        <strain evidence="3">DSM 25784 / JCM 18191 / LMG 30913 / SG25</strain>
    </source>
</reference>
<accession>A0A069CVX6</accession>
<evidence type="ECO:0000313" key="2">
    <source>
        <dbReference type="EMBL" id="GAK31950.1"/>
    </source>
</evidence>
<protein>
    <submittedName>
        <fullName evidence="2">Uncharacterized protein</fullName>
    </submittedName>
</protein>
<dbReference type="EMBL" id="DF820504">
    <property type="protein sequence ID" value="GAK31950.1"/>
    <property type="molecule type" value="Genomic_DNA"/>
</dbReference>
<dbReference type="STRING" id="1329250.WOSG25_210070"/>
<feature type="compositionally biased region" description="Polar residues" evidence="1">
    <location>
        <begin position="58"/>
        <end position="67"/>
    </location>
</feature>